<feature type="compositionally biased region" description="Low complexity" evidence="6">
    <location>
        <begin position="174"/>
        <end position="188"/>
    </location>
</feature>
<feature type="region of interest" description="Disordered" evidence="6">
    <location>
        <begin position="252"/>
        <end position="356"/>
    </location>
</feature>
<dbReference type="Proteomes" id="UP000604046">
    <property type="component" value="Unassembled WGS sequence"/>
</dbReference>
<evidence type="ECO:0000256" key="3">
    <source>
        <dbReference type="ARBA" id="ARBA00022833"/>
    </source>
</evidence>
<dbReference type="Pfam" id="PF18044">
    <property type="entry name" value="zf-CCCH_4"/>
    <property type="match status" value="1"/>
</dbReference>
<proteinExistence type="predicted"/>
<keyword evidence="1 4" id="KW-0479">Metal-binding</keyword>
<dbReference type="SMART" id="SM00513">
    <property type="entry name" value="SAP"/>
    <property type="match status" value="1"/>
</dbReference>
<keyword evidence="11" id="KW-1185">Reference proteome</keyword>
<dbReference type="EMBL" id="CAJNDS010002631">
    <property type="protein sequence ID" value="CAE7550360.1"/>
    <property type="molecule type" value="Genomic_DNA"/>
</dbReference>
<feature type="region of interest" description="Disordered" evidence="6">
    <location>
        <begin position="738"/>
        <end position="794"/>
    </location>
</feature>
<feature type="region of interest" description="Disordered" evidence="6">
    <location>
        <begin position="364"/>
        <end position="383"/>
    </location>
</feature>
<evidence type="ECO:0000259" key="7">
    <source>
        <dbReference type="PROSITE" id="PS50103"/>
    </source>
</evidence>
<sequence length="2608" mass="289121">MDSAASDATQGHQQVMTAQAETAAQVVNGVQNQPGPSNEPTTRGSAGGSGVVAGYRGELLGEVMAPGSGAAHGESIASRGALLVEPTESGELQGEQLSAPTTTGLDGWQDYGETSGRGSADYLQMGSVTPRSRNGHSFSLPAGQNWLGGLEMPRWVARLGSYLSVGHGDMVPSPMAGSTGTSTPGGPTFMLRSPGRPMSVRPPTPPSSSDFPSEAVQAEVQRQLGGILSRLQVAEEQNMALRQQLEEERENLRHVKRAKATAATQQELPLSGPPRGDLPPRPEVPERPGGLLSDLASAHLGPADLWGNGKCEHGSEPQGPSVEPQGDHQSTRSRPTSTMPAPPPMPPPRTMEQEEPRGFLRSWLTRPRSESPPPRPDHPRDSPAIEALTKGIAQLQELQAQALQKSSGNGAEVIKPGTSTLSPLPTVKSGAEVALQFQDWVEVTAAVMYDISEQSGTWWKAVLGVVDRAYKAWLSSTPLERLTVQPRGGEELATGKWTRLNARVTAMLLAAMSEEQKMDMIANRISTSSVDMLFRLYTTYQPGGSLERQDVLKRLQSPMDYVDKDTIQEVLRVIRSWPRWMARCETLGMAAPDPSVLARGLKLLTAKYIDSNPDSAFRTAMLRTTLRLDGQPGEEQVRAYQKHLQAELENVVASYPSGSTTAEGLHPRLQALDRGEPRTAPTSKSPEKDKEKGGKTDMCRYFMKPSGCRRGSRCNFSHNMAHLDREVRKKKCLSCGSESHRQKDCGVGKSGPRPPHGPTGSEASGGGAKSLSTTPGVASLSTTSTTGATDGSVVQGTPWTLETLVQAAQQVMQAQAPGDRGESPEKTGPAVRTLVVRGIQVCAMKSSSTALLDSGATHCLRSARSYKEWSEAEKVMVQLAGNHNLVMRMSDNGSLLMPPRKGMSETGTGGDGGQTIVPMGELVGTLGYTLRWSPTECYLYDKSDNRIPLSVSGGCPQLCEAEALSLIAKIEDKRREVLENEIAETQDLVAMAALQLDKGWKDYIREYVATGSWMRDEVKDAGWEVFKGVDFLTRPQKRYLWGSKKWVIHLFAGDPGHYKMFQLDQGNTAVLELDIARCQGHSILRSPTWRLLMWGALNGRIDAVITRMMWLYVIAKEARAAVPMARNKERPVAFALEHPASRGSGSLWSTDLWEEFQEEMDMIQVKFDQKNMGAPRPLHTILGTNVYYLMGLDGIGYEDLDPQEEIPNVKVDPEWSPGLVDSMVMAMRLWDQQPLCCPARVAISPGEWQRHVRSGHADYRRDCLTCVMARGTGRRHARARHPSTFVLTIDLAGPVKPGLDVTSKGTMGKNLRYMLVAKYVLPKEYVKGYTGRQPPGDDGREDEPPQGLEGEESHMPVLAEEEDPFEVGESMDYESDVDEAQSQEEDACEVERGDSRFAGGTTKQREEFRDYEDVMYEPSEIGPDDEGGGEDQEEQVHLAEEDQVKDSEHRAFPDCERRVVGKMPLESIEMRRMELSEEELGSYVRDRCKVLLENWDRGVALQVVDEVAETGFFDDKKFGVYRHGGTVGWLRGLHEHPELTRVLTRIVTEINPEANYMAIWVARNAERGMHKDSNNDEKAFNTVIPVRTPAKGGDLWVELSPGDIVTGEVMEREDDQGRRRYGQVHRIRAGSCMTFLPRKLHEVLPWSGTRTVLIAYTPNCFGSLSREMIQSLEDYGFLPPPSQLPEYFLKKGEAVMNYMEVDSQEPGEVVQKEEEVKDEEDESWEMFLEAENGMIKIGGSVSQQRCEAPSMKKMEPAFTKDVEDLLNDLVGPLEVTHNVDPREVEANWEKWIPAIMKELTSVSVAIQKLPLGSPERSEWIQRPGAQRLPTNMVYTIKPGDNPDIEDPSTWYKRKARLVVCGNFADRDQTDLYSETAPSEAVRAGLVLSRRRKWAVGLIDVVAAFLRTPMDQEGTGLTIIVTPPRTLEKMKLIDHGELWGLVRALYGLRQAPALWSAFRDKTLKEMKFPDGWTITRGRTVTSWWVFRNRHGSVMGVLICYVDDFLLLSQEQTIRELAETIQQTWKTSPLAILRHGEPVRFLGMELHLDSTGELIYVSQHGYVEEILRENMVGQEERDRIPLSREKASFEVGSDDEEPSPEKVAAAQRLTGEIMWLSQKTRPDLSFACSLMASITLKAPMRCIDIAHKILRYLRATGDYKMAIRDDGTNLTLYPDAAFAPSSNRSHTGWVICWSGTPLAWRSARQATVALSTGESELLAILDGAVGLMGVEAMLMDLFVEPETKTIASDSTSALAIGSGTGSWRTRHLRLKAAWLQERIADGDVVARHQPGITQPADLLTKALSGQRIRDLLALWGVGQEGETRKKSRPSQASLHVTRAMVAMLCCLMVLGVESREEEGSQPPMRLQLDWDLVGVFLAMLTLLGAVMIYEALRWGVVEFYREYTPGAAERKVKRLRKLQEVTAAAIEEELRKRAQQFPGRHETSRPVVRERSEPRSSTARPETPSGQDDPATSLTAWRTSSPTPTRSRSEVWLQTPTTPSTSELDDPEAVAGEAKRAIMDTVMLMRVEDIREGLRMHGLQLSGLKQDLATRLADVLVEQIGTSAGPTVRQYRYLLWLWRHKDLHGKVLLKWSALSSRHEASRTIHQWKSI</sequence>
<feature type="compositionally biased region" description="Basic and acidic residues" evidence="6">
    <location>
        <begin position="2437"/>
        <end position="2452"/>
    </location>
</feature>
<feature type="region of interest" description="Disordered" evidence="6">
    <location>
        <begin position="1328"/>
        <end position="1358"/>
    </location>
</feature>
<feature type="compositionally biased region" description="Polar residues" evidence="6">
    <location>
        <begin position="2490"/>
        <end position="2500"/>
    </location>
</feature>
<keyword evidence="5" id="KW-0175">Coiled coil</keyword>
<dbReference type="PROSITE" id="PS50800">
    <property type="entry name" value="SAP"/>
    <property type="match status" value="1"/>
</dbReference>
<feature type="compositionally biased region" description="Acidic residues" evidence="6">
    <location>
        <begin position="1378"/>
        <end position="1388"/>
    </location>
</feature>
<evidence type="ECO:0000259" key="9">
    <source>
        <dbReference type="PROSITE" id="PS50800"/>
    </source>
</evidence>
<evidence type="ECO:0000256" key="2">
    <source>
        <dbReference type="ARBA" id="ARBA00022771"/>
    </source>
</evidence>
<feature type="compositionally biased region" description="Pro residues" evidence="6">
    <location>
        <begin position="340"/>
        <end position="349"/>
    </location>
</feature>
<dbReference type="SUPFAM" id="SSF90229">
    <property type="entry name" value="CCCH zinc finger"/>
    <property type="match status" value="1"/>
</dbReference>
<feature type="region of interest" description="Disordered" evidence="6">
    <location>
        <begin position="2430"/>
        <end position="2507"/>
    </location>
</feature>
<evidence type="ECO:0000313" key="11">
    <source>
        <dbReference type="Proteomes" id="UP000604046"/>
    </source>
</evidence>
<organism evidence="10 11">
    <name type="scientific">Symbiodinium natans</name>
    <dbReference type="NCBI Taxonomy" id="878477"/>
    <lineage>
        <taxon>Eukaryota</taxon>
        <taxon>Sar</taxon>
        <taxon>Alveolata</taxon>
        <taxon>Dinophyceae</taxon>
        <taxon>Suessiales</taxon>
        <taxon>Symbiodiniaceae</taxon>
        <taxon>Symbiodinium</taxon>
    </lineage>
</organism>
<dbReference type="GO" id="GO:0003676">
    <property type="term" value="F:nucleic acid binding"/>
    <property type="evidence" value="ECO:0007669"/>
    <property type="project" value="InterPro"/>
</dbReference>
<dbReference type="OrthoDB" id="420273at2759"/>
<feature type="compositionally biased region" description="Low complexity" evidence="6">
    <location>
        <begin position="776"/>
        <end position="794"/>
    </location>
</feature>
<dbReference type="Gene3D" id="4.10.1000.10">
    <property type="entry name" value="Zinc finger, CCCH-type"/>
    <property type="match status" value="1"/>
</dbReference>
<evidence type="ECO:0000256" key="4">
    <source>
        <dbReference type="PROSITE-ProRule" id="PRU00723"/>
    </source>
</evidence>
<dbReference type="InterPro" id="IPR013103">
    <property type="entry name" value="RVT_2"/>
</dbReference>
<feature type="region of interest" description="Disordered" evidence="6">
    <location>
        <begin position="29"/>
        <end position="50"/>
    </location>
</feature>
<feature type="compositionally biased region" description="Acidic residues" evidence="6">
    <location>
        <begin position="1422"/>
        <end position="1433"/>
    </location>
</feature>
<evidence type="ECO:0000256" key="5">
    <source>
        <dbReference type="SAM" id="Coils"/>
    </source>
</evidence>
<name>A0A812U3R1_9DINO</name>
<feature type="region of interest" description="Disordered" evidence="6">
    <location>
        <begin position="656"/>
        <end position="698"/>
    </location>
</feature>
<feature type="compositionally biased region" description="Basic and acidic residues" evidence="6">
    <location>
        <begin position="1434"/>
        <end position="1450"/>
    </location>
</feature>
<dbReference type="PROSITE" id="PS50103">
    <property type="entry name" value="ZF_C3H1"/>
    <property type="match status" value="1"/>
</dbReference>
<dbReference type="InterPro" id="IPR000571">
    <property type="entry name" value="Znf_CCCH"/>
</dbReference>
<comment type="caution">
    <text evidence="10">The sequence shown here is derived from an EMBL/GenBank/DDBJ whole genome shotgun (WGS) entry which is preliminary data.</text>
</comment>
<feature type="region of interest" description="Disordered" evidence="6">
    <location>
        <begin position="87"/>
        <end position="106"/>
    </location>
</feature>
<dbReference type="InterPro" id="IPR001878">
    <property type="entry name" value="Znf_CCHC"/>
</dbReference>
<feature type="compositionally biased region" description="Polar residues" evidence="6">
    <location>
        <begin position="2453"/>
        <end position="2475"/>
    </location>
</feature>
<dbReference type="PROSITE" id="PS50158">
    <property type="entry name" value="ZF_CCHC"/>
    <property type="match status" value="1"/>
</dbReference>
<feature type="domain" description="CCHC-type" evidence="8">
    <location>
        <begin position="731"/>
        <end position="745"/>
    </location>
</feature>
<accession>A0A812U3R1</accession>
<feature type="compositionally biased region" description="Polar residues" evidence="6">
    <location>
        <begin position="95"/>
        <end position="104"/>
    </location>
</feature>
<feature type="compositionally biased region" description="Polar residues" evidence="6">
    <location>
        <begin position="29"/>
        <end position="40"/>
    </location>
</feature>
<feature type="coiled-coil region" evidence="5">
    <location>
        <begin position="968"/>
        <end position="995"/>
    </location>
</feature>
<dbReference type="CDD" id="cd09272">
    <property type="entry name" value="RNase_HI_RT_Ty1"/>
    <property type="match status" value="1"/>
</dbReference>
<feature type="region of interest" description="Disordered" evidence="6">
    <location>
        <begin position="1417"/>
        <end position="1450"/>
    </location>
</feature>
<dbReference type="InterPro" id="IPR041367">
    <property type="entry name" value="Znf-CCCH_4"/>
</dbReference>
<protein>
    <submittedName>
        <fullName evidence="10">GIP protein</fullName>
    </submittedName>
</protein>
<keyword evidence="3 4" id="KW-0862">Zinc</keyword>
<dbReference type="PANTHER" id="PTHR11439:SF467">
    <property type="entry name" value="INTEGRASE CATALYTIC DOMAIN-CONTAINING PROTEIN"/>
    <property type="match status" value="1"/>
</dbReference>
<keyword evidence="2 4" id="KW-0863">Zinc-finger</keyword>
<evidence type="ECO:0000256" key="6">
    <source>
        <dbReference type="SAM" id="MobiDB-lite"/>
    </source>
</evidence>
<reference evidence="10" key="1">
    <citation type="submission" date="2021-02" db="EMBL/GenBank/DDBJ databases">
        <authorList>
            <person name="Dougan E. K."/>
            <person name="Rhodes N."/>
            <person name="Thang M."/>
            <person name="Chan C."/>
        </authorList>
    </citation>
    <scope>NUCLEOTIDE SEQUENCE</scope>
</reference>
<feature type="region of interest" description="Disordered" evidence="6">
    <location>
        <begin position="174"/>
        <end position="214"/>
    </location>
</feature>
<feature type="region of interest" description="Disordered" evidence="6">
    <location>
        <begin position="1378"/>
        <end position="1404"/>
    </location>
</feature>
<evidence type="ECO:0000313" key="10">
    <source>
        <dbReference type="EMBL" id="CAE7550360.1"/>
    </source>
</evidence>
<gene>
    <name evidence="10" type="primary">GIP</name>
    <name evidence="10" type="ORF">SNAT2548_LOCUS30905</name>
</gene>
<feature type="domain" description="SAP" evidence="9">
    <location>
        <begin position="2520"/>
        <end position="2554"/>
    </location>
</feature>
<dbReference type="InterPro" id="IPR036855">
    <property type="entry name" value="Znf_CCCH_sf"/>
</dbReference>
<dbReference type="Pfam" id="PF07727">
    <property type="entry name" value="RVT_2"/>
    <property type="match status" value="1"/>
</dbReference>
<evidence type="ECO:0000259" key="8">
    <source>
        <dbReference type="PROSITE" id="PS50158"/>
    </source>
</evidence>
<dbReference type="InterPro" id="IPR003034">
    <property type="entry name" value="SAP_dom"/>
</dbReference>
<dbReference type="SUPFAM" id="SSF56672">
    <property type="entry name" value="DNA/RNA polymerases"/>
    <property type="match status" value="1"/>
</dbReference>
<feature type="compositionally biased region" description="Basic and acidic residues" evidence="6">
    <location>
        <begin position="685"/>
        <end position="698"/>
    </location>
</feature>
<feature type="domain" description="C3H1-type" evidence="7">
    <location>
        <begin position="693"/>
        <end position="721"/>
    </location>
</feature>
<feature type="zinc finger region" description="C3H1-type" evidence="4">
    <location>
        <begin position="693"/>
        <end position="721"/>
    </location>
</feature>
<evidence type="ECO:0000256" key="1">
    <source>
        <dbReference type="ARBA" id="ARBA00022723"/>
    </source>
</evidence>
<dbReference type="PANTHER" id="PTHR11439">
    <property type="entry name" value="GAG-POL-RELATED RETROTRANSPOSON"/>
    <property type="match status" value="1"/>
</dbReference>
<dbReference type="GO" id="GO:0008270">
    <property type="term" value="F:zinc ion binding"/>
    <property type="evidence" value="ECO:0007669"/>
    <property type="project" value="UniProtKB-KW"/>
</dbReference>
<dbReference type="InterPro" id="IPR043502">
    <property type="entry name" value="DNA/RNA_pol_sf"/>
</dbReference>